<organism evidence="1 2">
    <name type="scientific">Chitinophaga solisilvae</name>
    <dbReference type="NCBI Taxonomy" id="1233460"/>
    <lineage>
        <taxon>Bacteria</taxon>
        <taxon>Pseudomonadati</taxon>
        <taxon>Bacteroidota</taxon>
        <taxon>Chitinophagia</taxon>
        <taxon>Chitinophagales</taxon>
        <taxon>Chitinophagaceae</taxon>
        <taxon>Chitinophaga</taxon>
    </lineage>
</organism>
<dbReference type="Pfam" id="PF10677">
    <property type="entry name" value="DUF2490"/>
    <property type="match status" value="1"/>
</dbReference>
<protein>
    <submittedName>
        <fullName evidence="1">DUF2490 domain-containing protein</fullName>
    </submittedName>
</protein>
<reference evidence="1" key="1">
    <citation type="submission" date="2020-05" db="EMBL/GenBank/DDBJ databases">
        <title>Chitinophaga laudate sp. nov., isolated from a tropical peat swamp.</title>
        <authorList>
            <person name="Goh C.B.S."/>
            <person name="Lee M.S."/>
            <person name="Parimannan S."/>
            <person name="Pasbakhsh P."/>
            <person name="Yule C.M."/>
            <person name="Rajandas H."/>
            <person name="Loke S."/>
            <person name="Croft L."/>
            <person name="Tan J.B.L."/>
        </authorList>
    </citation>
    <scope>NUCLEOTIDE SEQUENCE</scope>
    <source>
        <strain evidence="1">Mgbs1</strain>
    </source>
</reference>
<sequence>MRKVLLLLAILALSRYASAQRTTHAYQHWYTYFGTVKINSKWSVPFDIQGRIRDGISNKGQLLMRAGLQYSISRQHHVLLGYAYVPTYSGVSDTWLPEQRIFEQYIYKAPKIDMTHRFRLEQRWVAQPAVPEVHHAIGDWKYGNRLRYFNRTQLAIRQQHKPTRYYVALQDEIFLNLWGNDISNLFFDQNRFLAAFGYQFSPRIKADIGYMNQFIQTTSGARSMNHILHFSVFHTLN</sequence>
<keyword evidence="2" id="KW-1185">Reference proteome</keyword>
<gene>
    <name evidence="1" type="ORF">ECE50_019405</name>
</gene>
<dbReference type="InterPro" id="IPR019619">
    <property type="entry name" value="DUF2490"/>
</dbReference>
<name>A0A3S1AWK4_9BACT</name>
<dbReference type="RefSeq" id="WP_127044280.1">
    <property type="nucleotide sequence ID" value="NZ_JAABOK010000003.1"/>
</dbReference>
<dbReference type="EMBL" id="RIAR02000001">
    <property type="protein sequence ID" value="NSL89018.1"/>
    <property type="molecule type" value="Genomic_DNA"/>
</dbReference>
<dbReference type="OrthoDB" id="1118734at2"/>
<dbReference type="Proteomes" id="UP000281028">
    <property type="component" value="Unassembled WGS sequence"/>
</dbReference>
<evidence type="ECO:0000313" key="1">
    <source>
        <dbReference type="EMBL" id="NSL89018.1"/>
    </source>
</evidence>
<dbReference type="AlphaFoldDB" id="A0A3S1AWK4"/>
<evidence type="ECO:0000313" key="2">
    <source>
        <dbReference type="Proteomes" id="UP000281028"/>
    </source>
</evidence>
<proteinExistence type="predicted"/>
<accession>A0A3S1AWK4</accession>
<comment type="caution">
    <text evidence="1">The sequence shown here is derived from an EMBL/GenBank/DDBJ whole genome shotgun (WGS) entry which is preliminary data.</text>
</comment>